<organism evidence="3 4">
    <name type="scientific">Streptomyces laculatispora</name>
    <dbReference type="NCBI Taxonomy" id="887464"/>
    <lineage>
        <taxon>Bacteria</taxon>
        <taxon>Bacillati</taxon>
        <taxon>Actinomycetota</taxon>
        <taxon>Actinomycetes</taxon>
        <taxon>Kitasatosporales</taxon>
        <taxon>Streptomycetaceae</taxon>
        <taxon>Streptomyces</taxon>
    </lineage>
</organism>
<name>A0ABY9IA20_9ACTN</name>
<dbReference type="InterPro" id="IPR050267">
    <property type="entry name" value="Anti-sigma-factor_SerPK"/>
</dbReference>
<keyword evidence="4" id="KW-1185">Reference proteome</keyword>
<protein>
    <submittedName>
        <fullName evidence="3">ATP-binding protein</fullName>
    </submittedName>
</protein>
<dbReference type="PANTHER" id="PTHR35526">
    <property type="entry name" value="ANTI-SIGMA-F FACTOR RSBW-RELATED"/>
    <property type="match status" value="1"/>
</dbReference>
<dbReference type="Pfam" id="PF13581">
    <property type="entry name" value="HATPase_c_2"/>
    <property type="match status" value="1"/>
</dbReference>
<reference evidence="3 4" key="1">
    <citation type="submission" date="2023-03" db="EMBL/GenBank/DDBJ databases">
        <title>Isolation and description of six Streptomyces strains from soil environments, able to metabolize different microbial glucans.</title>
        <authorList>
            <person name="Widen T."/>
            <person name="Larsbrink J."/>
        </authorList>
    </citation>
    <scope>NUCLEOTIDE SEQUENCE [LARGE SCALE GENOMIC DNA]</scope>
    <source>
        <strain evidence="3 4">Mut2</strain>
    </source>
</reference>
<sequence length="159" mass="16972">MNHVIAPRAESEEPVHRADFAMGEHSARHLRRILRLYLNGWGLAAVADAAELALTELIANVVRHVPGRRCQTFIFRLPDGDGVRVEVADGCPTVPRVAEGDVLDEGGRGLVLVDAVADKWGVEVRRDGGGKTVWFECLAAAPGAGAGSVTPTVRPAPRP</sequence>
<keyword evidence="1" id="KW-0418">Kinase</keyword>
<dbReference type="InterPro" id="IPR036890">
    <property type="entry name" value="HATPase_C_sf"/>
</dbReference>
<dbReference type="RefSeq" id="WP_306090830.1">
    <property type="nucleotide sequence ID" value="NZ_CP120992.1"/>
</dbReference>
<keyword evidence="1" id="KW-0808">Transferase</keyword>
<dbReference type="Proteomes" id="UP001229952">
    <property type="component" value="Chromosome"/>
</dbReference>
<keyword evidence="1" id="KW-0723">Serine/threonine-protein kinase</keyword>
<proteinExistence type="predicted"/>
<dbReference type="Gene3D" id="3.30.565.10">
    <property type="entry name" value="Histidine kinase-like ATPase, C-terminal domain"/>
    <property type="match status" value="1"/>
</dbReference>
<keyword evidence="3" id="KW-0547">Nucleotide-binding</keyword>
<dbReference type="CDD" id="cd16936">
    <property type="entry name" value="HATPase_RsbW-like"/>
    <property type="match status" value="1"/>
</dbReference>
<evidence type="ECO:0000313" key="4">
    <source>
        <dbReference type="Proteomes" id="UP001229952"/>
    </source>
</evidence>
<gene>
    <name evidence="3" type="ORF">P8A22_27165</name>
</gene>
<feature type="domain" description="Histidine kinase/HSP90-like ATPase" evidence="2">
    <location>
        <begin position="27"/>
        <end position="135"/>
    </location>
</feature>
<evidence type="ECO:0000259" key="2">
    <source>
        <dbReference type="Pfam" id="PF13581"/>
    </source>
</evidence>
<evidence type="ECO:0000256" key="1">
    <source>
        <dbReference type="ARBA" id="ARBA00022527"/>
    </source>
</evidence>
<evidence type="ECO:0000313" key="3">
    <source>
        <dbReference type="EMBL" id="WLQ43271.1"/>
    </source>
</evidence>
<dbReference type="PANTHER" id="PTHR35526:SF3">
    <property type="entry name" value="ANTI-SIGMA-F FACTOR RSBW"/>
    <property type="match status" value="1"/>
</dbReference>
<accession>A0ABY9IA20</accession>
<dbReference type="GO" id="GO:0005524">
    <property type="term" value="F:ATP binding"/>
    <property type="evidence" value="ECO:0007669"/>
    <property type="project" value="UniProtKB-KW"/>
</dbReference>
<keyword evidence="3" id="KW-0067">ATP-binding</keyword>
<dbReference type="EMBL" id="CP120992">
    <property type="protein sequence ID" value="WLQ43271.1"/>
    <property type="molecule type" value="Genomic_DNA"/>
</dbReference>
<dbReference type="SUPFAM" id="SSF55874">
    <property type="entry name" value="ATPase domain of HSP90 chaperone/DNA topoisomerase II/histidine kinase"/>
    <property type="match status" value="1"/>
</dbReference>
<dbReference type="InterPro" id="IPR003594">
    <property type="entry name" value="HATPase_dom"/>
</dbReference>